<dbReference type="Gene3D" id="2.40.30.20">
    <property type="match status" value="1"/>
</dbReference>
<evidence type="ECO:0000313" key="2">
    <source>
        <dbReference type="EMBL" id="ANR76353.1"/>
    </source>
</evidence>
<dbReference type="InterPro" id="IPR042302">
    <property type="entry name" value="E1_FCCH_sf"/>
</dbReference>
<dbReference type="Pfam" id="PF16190">
    <property type="entry name" value="E1_FCCH"/>
    <property type="match status" value="1"/>
</dbReference>
<accession>A0A1B1IHV3</accession>
<dbReference type="InterPro" id="IPR032418">
    <property type="entry name" value="E1_FCCH"/>
</dbReference>
<protein>
    <recommendedName>
        <fullName evidence="1">Ubiquitin-activating enzyme E1 FCCH domain-containing protein</fullName>
    </recommendedName>
</protein>
<proteinExistence type="predicted"/>
<dbReference type="EMBL" id="KU382253">
    <property type="protein sequence ID" value="ANR76353.1"/>
    <property type="molecule type" value="Genomic_DNA"/>
</dbReference>
<dbReference type="InterPro" id="IPR023366">
    <property type="entry name" value="ATP_synth_asu-like_sf"/>
</dbReference>
<sequence>MAGVKLQKFLGKAPRIAPELLPNTSAQIATNVKLYSGDLIPYPTVGVAGAHAPLGAEPETLYALRNPVTNDPVWLAWTTDVDVATPAGESDVAEQRFYYTGDGEPRVSTYSLATSGAAPYPTDYYELGLPLPTATPETVAQEFATRVSASYARDASGIVTLKTGGELKEITGVLLTNPMQITCVDHGFSTGDLVYITAVGGTVELNGYTYGITVLDANNFTLNTIDGTSGYSAYTSGGLVALKFAPHGLKSGAFVTVNGFTTIEGTYSQADTTVTVTITGHGLSAGSSVLLRFTSGDAVSNIFTVTSVVDPDTFRVEAASALTTSGDVTWDITNLNANSVEVTVIDDSTITYPSPGFQVSETLSTSGRLDLAGDTQARTYLYTWFTPWEEESVGSEPSEALFIKEGQQVTISNLPTTRPSGKNFIRGIRLYRTLSSVSDTEYLRLATLWFPVLVTGYSGNTVTTAEPHNLAVGSYFKISGGVAGAEVDEVIDEFTFTFTGGDGVGRVGGYLYHDVSENPGTSDPRYWGETSYDFIDDFAVESLLNALTTDDYEPPPDDLKGLTVYNNNILVGFAGNEVYFSEPGQYHAWPRQYKRSVPHTIVGLATLSGYLFILTTDYPYLAQGSDPAVIGMQRMDARYPCLSKRSIAVTGLGIMYATHDGLALYSTATGAQLATRVLYNSDTWNADLDPSTIIGTAYKDTYLAWHSTGGLSFEQDAKVGGLFVDLTVPIQPTATWFDPTTNNLYYAAGTSGVVYRWDDLAQPASTYEWKSKVIVPDNPLNVGAAQVDADYGEPSPVWETIETTWEATETTWDVDATITFKFWVDGELILTHEVSDAQPFRLPAGYRADKFEVGVSGSTRLRSIRLAETPTGLREI</sequence>
<reference evidence="2" key="1">
    <citation type="submission" date="2015-12" db="EMBL/GenBank/DDBJ databases">
        <authorList>
            <person name="Shamseldin A."/>
            <person name="Moawad H."/>
            <person name="Abd El-Rahim W.M."/>
            <person name="Sadowsky M.J."/>
        </authorList>
    </citation>
    <scope>NUCLEOTIDE SEQUENCE</scope>
    <source>
        <strain evidence="2">WHH01</strain>
    </source>
</reference>
<dbReference type="Gene3D" id="2.40.30.180">
    <property type="entry name" value="Ubiquitin-activating enzyme E1, FCCH domain"/>
    <property type="match status" value="1"/>
</dbReference>
<feature type="domain" description="Ubiquitin-activating enzyme E1 FCCH" evidence="1">
    <location>
        <begin position="177"/>
        <end position="240"/>
    </location>
</feature>
<evidence type="ECO:0000259" key="1">
    <source>
        <dbReference type="Pfam" id="PF16190"/>
    </source>
</evidence>
<organism evidence="2">
    <name type="scientific">Skeletonema virus LDF-2015a</name>
    <dbReference type="NCBI Taxonomy" id="1769778"/>
    <lineage>
        <taxon>Viruses</taxon>
    </lineage>
</organism>
<gene>
    <name evidence="2" type="ORF">AUR56_00007</name>
</gene>
<name>A0A1B1IHV3_9VIRU</name>